<dbReference type="GO" id="GO:0000428">
    <property type="term" value="C:DNA-directed RNA polymerase complex"/>
    <property type="evidence" value="ECO:0007669"/>
    <property type="project" value="UniProtKB-KW"/>
</dbReference>
<name>A0A8H6RL93_9PEZI</name>
<keyword evidence="4" id="KW-0804">Transcription</keyword>
<dbReference type="Gene3D" id="2.20.28.30">
    <property type="entry name" value="RNA polymerase ii, chain L"/>
    <property type="match status" value="1"/>
</dbReference>
<protein>
    <submittedName>
        <fullName evidence="4">DNA-directed RNA polymerases I, II, and III subunit RPABC4</fullName>
    </submittedName>
</protein>
<evidence type="ECO:0000313" key="4">
    <source>
        <dbReference type="EMBL" id="KAF7192126.1"/>
    </source>
</evidence>
<organism evidence="4 5">
    <name type="scientific">Pseudocercospora fuligena</name>
    <dbReference type="NCBI Taxonomy" id="685502"/>
    <lineage>
        <taxon>Eukaryota</taxon>
        <taxon>Fungi</taxon>
        <taxon>Dikarya</taxon>
        <taxon>Ascomycota</taxon>
        <taxon>Pezizomycotina</taxon>
        <taxon>Dothideomycetes</taxon>
        <taxon>Dothideomycetidae</taxon>
        <taxon>Mycosphaerellales</taxon>
        <taxon>Mycosphaerellaceae</taxon>
        <taxon>Pseudocercospora</taxon>
    </lineage>
</organism>
<reference evidence="4" key="1">
    <citation type="submission" date="2020-04" db="EMBL/GenBank/DDBJ databases">
        <title>Draft genome resource of the tomato pathogen Pseudocercospora fuligena.</title>
        <authorList>
            <person name="Zaccaron A."/>
        </authorList>
    </citation>
    <scope>NUCLEOTIDE SEQUENCE</scope>
    <source>
        <strain evidence="4">PF001</strain>
    </source>
</reference>
<proteinExistence type="predicted"/>
<evidence type="ECO:0000256" key="3">
    <source>
        <dbReference type="SAM" id="MobiDB-lite"/>
    </source>
</evidence>
<dbReference type="GO" id="GO:0003677">
    <property type="term" value="F:DNA binding"/>
    <property type="evidence" value="ECO:0007669"/>
    <property type="project" value="InterPro"/>
</dbReference>
<accession>A0A8H6RL93</accession>
<keyword evidence="4" id="KW-0240">DNA-directed RNA polymerase</keyword>
<sequence length="72" mass="8022">MQREAYTPNTSASANQTSSSANPFPSQSADGKRPKVHYLCAMCEKDCYLAKDDPLRCHDCGHRIMKKTETKA</sequence>
<evidence type="ECO:0000256" key="1">
    <source>
        <dbReference type="ARBA" id="ARBA00022723"/>
    </source>
</evidence>
<dbReference type="InterPro" id="IPR029040">
    <property type="entry name" value="RPABC4/Spt4"/>
</dbReference>
<evidence type="ECO:0000313" key="5">
    <source>
        <dbReference type="Proteomes" id="UP000660729"/>
    </source>
</evidence>
<dbReference type="SUPFAM" id="SSF63393">
    <property type="entry name" value="RNA polymerase subunits"/>
    <property type="match status" value="1"/>
</dbReference>
<gene>
    <name evidence="4" type="ORF">HII31_06512</name>
</gene>
<dbReference type="Pfam" id="PF03604">
    <property type="entry name" value="Zn_ribbon_RPAB4"/>
    <property type="match status" value="1"/>
</dbReference>
<dbReference type="AlphaFoldDB" id="A0A8H6RL93"/>
<dbReference type="InterPro" id="IPR006591">
    <property type="entry name" value="RNAP_P/RPABC4"/>
</dbReference>
<dbReference type="Proteomes" id="UP000660729">
    <property type="component" value="Unassembled WGS sequence"/>
</dbReference>
<feature type="compositionally biased region" description="Low complexity" evidence="3">
    <location>
        <begin position="7"/>
        <end position="23"/>
    </location>
</feature>
<evidence type="ECO:0000256" key="2">
    <source>
        <dbReference type="ARBA" id="ARBA00022833"/>
    </source>
</evidence>
<dbReference type="GO" id="GO:0046872">
    <property type="term" value="F:metal ion binding"/>
    <property type="evidence" value="ECO:0007669"/>
    <property type="project" value="UniProtKB-KW"/>
</dbReference>
<keyword evidence="1" id="KW-0479">Metal-binding</keyword>
<dbReference type="EMBL" id="JABCIY010000150">
    <property type="protein sequence ID" value="KAF7192126.1"/>
    <property type="molecule type" value="Genomic_DNA"/>
</dbReference>
<comment type="caution">
    <text evidence="4">The sequence shown here is derived from an EMBL/GenBank/DDBJ whole genome shotgun (WGS) entry which is preliminary data.</text>
</comment>
<dbReference type="OrthoDB" id="5585087at2759"/>
<dbReference type="GO" id="GO:0006351">
    <property type="term" value="P:DNA-templated transcription"/>
    <property type="evidence" value="ECO:0007669"/>
    <property type="project" value="InterPro"/>
</dbReference>
<keyword evidence="2" id="KW-0862">Zinc</keyword>
<dbReference type="GO" id="GO:0003899">
    <property type="term" value="F:DNA-directed RNA polymerase activity"/>
    <property type="evidence" value="ECO:0007669"/>
    <property type="project" value="InterPro"/>
</dbReference>
<feature type="region of interest" description="Disordered" evidence="3">
    <location>
        <begin position="1"/>
        <end position="32"/>
    </location>
</feature>
<keyword evidence="5" id="KW-1185">Reference proteome</keyword>